<protein>
    <recommendedName>
        <fullName evidence="18">AAA+ ATPase domain-containing protein</fullName>
    </recommendedName>
</protein>
<dbReference type="InterPro" id="IPR050747">
    <property type="entry name" value="Mitochondrial_chaperone_BCS1"/>
</dbReference>
<dbReference type="InterPro" id="IPR057495">
    <property type="entry name" value="AAA_lid_BCS1"/>
</dbReference>
<feature type="region of interest" description="Disordered" evidence="13">
    <location>
        <begin position="1"/>
        <end position="21"/>
    </location>
</feature>
<dbReference type="STRING" id="743788.S8EI92"/>
<reference evidence="16 17" key="1">
    <citation type="journal article" date="2012" name="Science">
        <title>The Paleozoic origin of enzymatic lignin decomposition reconstructed from 31 fungal genomes.</title>
        <authorList>
            <person name="Floudas D."/>
            <person name="Binder M."/>
            <person name="Riley R."/>
            <person name="Barry K."/>
            <person name="Blanchette R.A."/>
            <person name="Henrissat B."/>
            <person name="Martinez A.T."/>
            <person name="Otillar R."/>
            <person name="Spatafora J.W."/>
            <person name="Yadav J.S."/>
            <person name="Aerts A."/>
            <person name="Benoit I."/>
            <person name="Boyd A."/>
            <person name="Carlson A."/>
            <person name="Copeland A."/>
            <person name="Coutinho P.M."/>
            <person name="de Vries R.P."/>
            <person name="Ferreira P."/>
            <person name="Findley K."/>
            <person name="Foster B."/>
            <person name="Gaskell J."/>
            <person name="Glotzer D."/>
            <person name="Gorecki P."/>
            <person name="Heitman J."/>
            <person name="Hesse C."/>
            <person name="Hori C."/>
            <person name="Igarashi K."/>
            <person name="Jurgens J.A."/>
            <person name="Kallen N."/>
            <person name="Kersten P."/>
            <person name="Kohler A."/>
            <person name="Kuees U."/>
            <person name="Kumar T.K.A."/>
            <person name="Kuo A."/>
            <person name="LaButti K."/>
            <person name="Larrondo L.F."/>
            <person name="Lindquist E."/>
            <person name="Ling A."/>
            <person name="Lombard V."/>
            <person name="Lucas S."/>
            <person name="Lundell T."/>
            <person name="Martin R."/>
            <person name="McLaughlin D.J."/>
            <person name="Morgenstern I."/>
            <person name="Morin E."/>
            <person name="Murat C."/>
            <person name="Nagy L.G."/>
            <person name="Nolan M."/>
            <person name="Ohm R.A."/>
            <person name="Patyshakuliyeva A."/>
            <person name="Rokas A."/>
            <person name="Ruiz-Duenas F.J."/>
            <person name="Sabat G."/>
            <person name="Salamov A."/>
            <person name="Samejima M."/>
            <person name="Schmutz J."/>
            <person name="Slot J.C."/>
            <person name="St John F."/>
            <person name="Stenlid J."/>
            <person name="Sun H."/>
            <person name="Sun S."/>
            <person name="Syed K."/>
            <person name="Tsang A."/>
            <person name="Wiebenga A."/>
            <person name="Young D."/>
            <person name="Pisabarro A."/>
            <person name="Eastwood D.C."/>
            <person name="Martin F."/>
            <person name="Cullen D."/>
            <person name="Grigoriev I.V."/>
            <person name="Hibbett D.S."/>
        </authorList>
    </citation>
    <scope>NUCLEOTIDE SEQUENCE</scope>
    <source>
        <strain evidence="17">FP-58527</strain>
    </source>
</reference>
<evidence type="ECO:0000256" key="11">
    <source>
        <dbReference type="ARBA" id="ARBA00048778"/>
    </source>
</evidence>
<dbReference type="PANTHER" id="PTHR23070">
    <property type="entry name" value="BCS1 AAA-TYPE ATPASE"/>
    <property type="match status" value="1"/>
</dbReference>
<keyword evidence="5" id="KW-0999">Mitochondrion inner membrane</keyword>
<dbReference type="Pfam" id="PF08740">
    <property type="entry name" value="BCS1_N"/>
    <property type="match status" value="1"/>
</dbReference>
<comment type="similarity">
    <text evidence="2">Belongs to the AAA ATPase family. BCS1 subfamily.</text>
</comment>
<evidence type="ECO:0000256" key="2">
    <source>
        <dbReference type="ARBA" id="ARBA00007448"/>
    </source>
</evidence>
<dbReference type="PROSITE" id="PS00674">
    <property type="entry name" value="AAA"/>
    <property type="match status" value="1"/>
</dbReference>
<dbReference type="Pfam" id="PF25426">
    <property type="entry name" value="AAA_lid_BCS1"/>
    <property type="match status" value="1"/>
</dbReference>
<dbReference type="InterPro" id="IPR014851">
    <property type="entry name" value="BCS1_N"/>
</dbReference>
<dbReference type="Pfam" id="PF00004">
    <property type="entry name" value="AAA"/>
    <property type="match status" value="2"/>
</dbReference>
<comment type="subcellular location">
    <subcellularLocation>
        <location evidence="1">Mitochondrion inner membrane</location>
        <topology evidence="1">Single-pass membrane protein</topology>
    </subcellularLocation>
</comment>
<name>S8EI92_FOMSC</name>
<feature type="domain" description="BCS1 N-terminal" evidence="15">
    <location>
        <begin position="44"/>
        <end position="227"/>
    </location>
</feature>
<accession>S8EI92</accession>
<keyword evidence="17" id="KW-1185">Reference proteome</keyword>
<dbReference type="AlphaFoldDB" id="S8EI92"/>
<feature type="domain" description="AAA+ ATPase" evidence="14">
    <location>
        <begin position="250"/>
        <end position="411"/>
    </location>
</feature>
<evidence type="ECO:0000256" key="5">
    <source>
        <dbReference type="ARBA" id="ARBA00022792"/>
    </source>
</evidence>
<dbReference type="SMART" id="SM00382">
    <property type="entry name" value="AAA"/>
    <property type="match status" value="1"/>
</dbReference>
<dbReference type="InterPro" id="IPR027417">
    <property type="entry name" value="P-loop_NTPase"/>
</dbReference>
<evidence type="ECO:0000256" key="1">
    <source>
        <dbReference type="ARBA" id="ARBA00004434"/>
    </source>
</evidence>
<evidence type="ECO:0000313" key="17">
    <source>
        <dbReference type="Proteomes" id="UP000015241"/>
    </source>
</evidence>
<dbReference type="InterPro" id="IPR003593">
    <property type="entry name" value="AAA+_ATPase"/>
</dbReference>
<evidence type="ECO:0000256" key="3">
    <source>
        <dbReference type="ARBA" id="ARBA00022692"/>
    </source>
</evidence>
<dbReference type="EMBL" id="KE504132">
    <property type="protein sequence ID" value="EPT03019.1"/>
    <property type="molecule type" value="Genomic_DNA"/>
</dbReference>
<dbReference type="GO" id="GO:0016887">
    <property type="term" value="F:ATP hydrolysis activity"/>
    <property type="evidence" value="ECO:0007669"/>
    <property type="project" value="InterPro"/>
</dbReference>
<dbReference type="Gene3D" id="3.40.50.300">
    <property type="entry name" value="P-loop containing nucleotide triphosphate hydrolases"/>
    <property type="match status" value="1"/>
</dbReference>
<evidence type="ECO:0000256" key="6">
    <source>
        <dbReference type="ARBA" id="ARBA00022801"/>
    </source>
</evidence>
<organism evidence="16 17">
    <name type="scientific">Fomitopsis schrenkii</name>
    <name type="common">Brown rot fungus</name>
    <dbReference type="NCBI Taxonomy" id="2126942"/>
    <lineage>
        <taxon>Eukaryota</taxon>
        <taxon>Fungi</taxon>
        <taxon>Dikarya</taxon>
        <taxon>Basidiomycota</taxon>
        <taxon>Agaricomycotina</taxon>
        <taxon>Agaricomycetes</taxon>
        <taxon>Polyporales</taxon>
        <taxon>Fomitopsis</taxon>
    </lineage>
</organism>
<keyword evidence="7 12" id="KW-0067">ATP-binding</keyword>
<evidence type="ECO:0000256" key="13">
    <source>
        <dbReference type="SAM" id="MobiDB-lite"/>
    </source>
</evidence>
<evidence type="ECO:0000313" key="16">
    <source>
        <dbReference type="EMBL" id="EPT03019.1"/>
    </source>
</evidence>
<dbReference type="InParanoid" id="S8EI92"/>
<keyword evidence="4 12" id="KW-0547">Nucleotide-binding</keyword>
<dbReference type="Proteomes" id="UP000015241">
    <property type="component" value="Unassembled WGS sequence"/>
</dbReference>
<evidence type="ECO:0000256" key="7">
    <source>
        <dbReference type="ARBA" id="ARBA00022840"/>
    </source>
</evidence>
<dbReference type="HOGENOM" id="CLU_010189_3_2_1"/>
<keyword evidence="3" id="KW-0812">Transmembrane</keyword>
<comment type="catalytic activity">
    <reaction evidence="11">
        <text>ATP + H2O = ADP + phosphate + H(+)</text>
        <dbReference type="Rhea" id="RHEA:13065"/>
        <dbReference type="ChEBI" id="CHEBI:15377"/>
        <dbReference type="ChEBI" id="CHEBI:15378"/>
        <dbReference type="ChEBI" id="CHEBI:30616"/>
        <dbReference type="ChEBI" id="CHEBI:43474"/>
        <dbReference type="ChEBI" id="CHEBI:456216"/>
    </reaction>
    <physiologicalReaction direction="left-to-right" evidence="11">
        <dbReference type="Rhea" id="RHEA:13066"/>
    </physiologicalReaction>
</comment>
<evidence type="ECO:0000259" key="14">
    <source>
        <dbReference type="SMART" id="SM00382"/>
    </source>
</evidence>
<dbReference type="SMART" id="SM01024">
    <property type="entry name" value="BCS1_N"/>
    <property type="match status" value="1"/>
</dbReference>
<keyword evidence="8" id="KW-1133">Transmembrane helix</keyword>
<dbReference type="GO" id="GO:0005524">
    <property type="term" value="F:ATP binding"/>
    <property type="evidence" value="ECO:0007669"/>
    <property type="project" value="UniProtKB-KW"/>
</dbReference>
<sequence length="570" mass="63449">MDATHNMMFSPDTNTTSPSGLDDRSGPLHAMFFLSSMPEWLNLIIVGGIIEISRRLFYNIWDLMVNSFWVTISFDDEDAAYSAEYSPWVQYWLARHPSWRNARSVEATTSTYGINADEIAIPGQDDDRLSSRKVSFKPGRFDSHRMWYRGHLAVVTRSHVASNYYRVKESVQISLLAWNSSILKELVLEAKREYQKAEAQLVSVYGSDSGNKWQHIISRPKRPMESIVLDTGIKEQLVNDTRNFLASIPFRRGYLLYGAPGSGKTSIIHSIAGELGLDVYVLTLSSIGLDDTGLNTLLSNLPDRCIALLEDVDVAFKKGVGRNLPPTSSAPKADVKTFKGEYGETIEPEDKEKGDMMEGRVTLSGLLNALDGIGAQEGRILFATTNKYGALDPALVRPGRMDLHIEFKLASKDQARGLFEAFYSPPGAPEDALDEKYSDDDDILSTPTIQEKQQLLSQSLRSATLPRAKSRLLATQFAEAIPERELSMASLQGYLMMYMASRSIYLYDSGARLGDSVIVLGRHVVHPETSREITTYQNKGNCIPLIDIVHEFGGSRTSQDDGVLRYLSGA</sequence>
<dbReference type="SUPFAM" id="SSF52540">
    <property type="entry name" value="P-loop containing nucleoside triphosphate hydrolases"/>
    <property type="match status" value="1"/>
</dbReference>
<keyword evidence="10" id="KW-0472">Membrane</keyword>
<keyword evidence="6" id="KW-0378">Hydrolase</keyword>
<dbReference type="InterPro" id="IPR003959">
    <property type="entry name" value="ATPase_AAA_core"/>
</dbReference>
<dbReference type="eggNOG" id="KOG0743">
    <property type="taxonomic scope" value="Eukaryota"/>
</dbReference>
<evidence type="ECO:0000256" key="4">
    <source>
        <dbReference type="ARBA" id="ARBA00022741"/>
    </source>
</evidence>
<evidence type="ECO:0008006" key="18">
    <source>
        <dbReference type="Google" id="ProtNLM"/>
    </source>
</evidence>
<keyword evidence="9" id="KW-0496">Mitochondrion</keyword>
<evidence type="ECO:0000256" key="10">
    <source>
        <dbReference type="ARBA" id="ARBA00023136"/>
    </source>
</evidence>
<evidence type="ECO:0000256" key="12">
    <source>
        <dbReference type="RuleBase" id="RU003651"/>
    </source>
</evidence>
<dbReference type="GO" id="GO:0005743">
    <property type="term" value="C:mitochondrial inner membrane"/>
    <property type="evidence" value="ECO:0007669"/>
    <property type="project" value="UniProtKB-SubCell"/>
</dbReference>
<evidence type="ECO:0000256" key="8">
    <source>
        <dbReference type="ARBA" id="ARBA00022989"/>
    </source>
</evidence>
<dbReference type="OrthoDB" id="10251412at2759"/>
<gene>
    <name evidence="16" type="ORF">FOMPIDRAFT_1040723</name>
</gene>
<proteinExistence type="inferred from homology"/>
<evidence type="ECO:0000259" key="15">
    <source>
        <dbReference type="SMART" id="SM01024"/>
    </source>
</evidence>
<evidence type="ECO:0000256" key="9">
    <source>
        <dbReference type="ARBA" id="ARBA00023128"/>
    </source>
</evidence>
<dbReference type="InterPro" id="IPR003960">
    <property type="entry name" value="ATPase_AAA_CS"/>
</dbReference>